<dbReference type="Proteomes" id="UP000317863">
    <property type="component" value="Unassembled WGS sequence"/>
</dbReference>
<organism evidence="5 6">
    <name type="scientific">Peptacetobacter hominis</name>
    <dbReference type="NCBI Taxonomy" id="2743610"/>
    <lineage>
        <taxon>Bacteria</taxon>
        <taxon>Bacillati</taxon>
        <taxon>Bacillota</taxon>
        <taxon>Clostridia</taxon>
        <taxon>Peptostreptococcales</taxon>
        <taxon>Peptostreptococcaceae</taxon>
        <taxon>Peptacetobacter</taxon>
    </lineage>
</organism>
<dbReference type="InterPro" id="IPR036069">
    <property type="entry name" value="DUF34/NIF3_sf"/>
</dbReference>
<proteinExistence type="inferred from homology"/>
<evidence type="ECO:0000313" key="5">
    <source>
        <dbReference type="EMBL" id="TQQ85848.1"/>
    </source>
</evidence>
<gene>
    <name evidence="5" type="ORF">EXD82_01145</name>
</gene>
<accession>A0A544QYX5</accession>
<dbReference type="PANTHER" id="PTHR13799:SF14">
    <property type="entry name" value="GTP CYCLOHYDROLASE 1 TYPE 2 HOMOLOG"/>
    <property type="match status" value="1"/>
</dbReference>
<feature type="binding site" evidence="4">
    <location>
        <position position="65"/>
    </location>
    <ligand>
        <name>a divalent metal cation</name>
        <dbReference type="ChEBI" id="CHEBI:60240"/>
        <label>1</label>
    </ligand>
</feature>
<feature type="binding site" evidence="4">
    <location>
        <position position="230"/>
    </location>
    <ligand>
        <name>a divalent metal cation</name>
        <dbReference type="ChEBI" id="CHEBI:60240"/>
        <label>1</label>
    </ligand>
</feature>
<comment type="similarity">
    <text evidence="1">Belongs to the GTP cyclohydrolase I type 2/NIF3 family.</text>
</comment>
<evidence type="ECO:0000313" key="6">
    <source>
        <dbReference type="Proteomes" id="UP000317863"/>
    </source>
</evidence>
<dbReference type="SUPFAM" id="SSF102705">
    <property type="entry name" value="NIF3 (NGG1p interacting factor 3)-like"/>
    <property type="match status" value="1"/>
</dbReference>
<evidence type="ECO:0000256" key="4">
    <source>
        <dbReference type="PIRSR" id="PIRSR602678-1"/>
    </source>
</evidence>
<dbReference type="Pfam" id="PF01784">
    <property type="entry name" value="DUF34_NIF3"/>
    <property type="match status" value="1"/>
</dbReference>
<dbReference type="PANTHER" id="PTHR13799">
    <property type="entry name" value="NGG1 INTERACTING FACTOR 3"/>
    <property type="match status" value="1"/>
</dbReference>
<sequence length="268" mass="30262">MKLREIIDTIESSYPTHLAYDWDNVGLMVGDYEHDIEKIMTVLEVNEDVVDEAIEKNVDLIVSHHPFIFGKIAKVNSETLKGRLIQKLIKNDIDVYSMHTNYDIAFDGLNDYFMEIIGIGNTKVLDAIDSDEFYYDGKKYGIGRIGELKEKTTLREFCKRLKNILESDCVRAVGNPDASIQRVAVVTGAGSEFASKSMAMGADVIVTGDVKYHEAQDVYDAGMNMIDCGHFDTENIFKDVMYRFLSSEISDVEIIKSEVNLNPFNIIV</sequence>
<keyword evidence="6" id="KW-1185">Reference proteome</keyword>
<comment type="caution">
    <text evidence="5">The sequence shown here is derived from an EMBL/GenBank/DDBJ whole genome shotgun (WGS) entry which is preliminary data.</text>
</comment>
<feature type="binding site" evidence="4">
    <location>
        <position position="234"/>
    </location>
    <ligand>
        <name>a divalent metal cation</name>
        <dbReference type="ChEBI" id="CHEBI:60240"/>
        <label>1</label>
    </ligand>
</feature>
<dbReference type="NCBIfam" id="TIGR00486">
    <property type="entry name" value="YbgI_SA1388"/>
    <property type="match status" value="1"/>
</dbReference>
<dbReference type="EMBL" id="SGJB01000001">
    <property type="protein sequence ID" value="TQQ85848.1"/>
    <property type="molecule type" value="Genomic_DNA"/>
</dbReference>
<dbReference type="Gene3D" id="3.40.1390.30">
    <property type="entry name" value="NIF3 (NGG1p interacting factor 3)-like"/>
    <property type="match status" value="2"/>
</dbReference>
<protein>
    <recommendedName>
        <fullName evidence="2">GTP cyclohydrolase 1 type 2 homolog</fullName>
    </recommendedName>
</protein>
<dbReference type="GO" id="GO:0005737">
    <property type="term" value="C:cytoplasm"/>
    <property type="evidence" value="ECO:0007669"/>
    <property type="project" value="TreeGrafter"/>
</dbReference>
<dbReference type="RefSeq" id="WP_142535075.1">
    <property type="nucleotide sequence ID" value="NZ_SGJB01000001.1"/>
</dbReference>
<evidence type="ECO:0000256" key="2">
    <source>
        <dbReference type="ARBA" id="ARBA00022112"/>
    </source>
</evidence>
<dbReference type="GO" id="GO:0046872">
    <property type="term" value="F:metal ion binding"/>
    <property type="evidence" value="ECO:0007669"/>
    <property type="project" value="UniProtKB-KW"/>
</dbReference>
<dbReference type="InterPro" id="IPR002678">
    <property type="entry name" value="DUF34/NIF3"/>
</dbReference>
<dbReference type="AlphaFoldDB" id="A0A544QYX5"/>
<feature type="binding site" evidence="4">
    <location>
        <position position="64"/>
    </location>
    <ligand>
        <name>a divalent metal cation</name>
        <dbReference type="ChEBI" id="CHEBI:60240"/>
        <label>2</label>
    </ligand>
</feature>
<evidence type="ECO:0000256" key="3">
    <source>
        <dbReference type="ARBA" id="ARBA00022723"/>
    </source>
</evidence>
<evidence type="ECO:0000256" key="1">
    <source>
        <dbReference type="ARBA" id="ARBA00006964"/>
    </source>
</evidence>
<dbReference type="FunFam" id="3.40.1390.30:FF:000001">
    <property type="entry name" value="GTP cyclohydrolase 1 type 2"/>
    <property type="match status" value="1"/>
</dbReference>
<name>A0A544QYX5_9FIRM</name>
<dbReference type="OrthoDB" id="9792792at2"/>
<feature type="binding site" evidence="4">
    <location>
        <position position="103"/>
    </location>
    <ligand>
        <name>a divalent metal cation</name>
        <dbReference type="ChEBI" id="CHEBI:60240"/>
        <label>1</label>
    </ligand>
</feature>
<keyword evidence="3 4" id="KW-0479">Metal-binding</keyword>
<reference evidence="5 6" key="1">
    <citation type="submission" date="2019-02" db="EMBL/GenBank/DDBJ databases">
        <title>Peptostreptococcaceae bacterium ZHW00191 nov., a new bacterium isolated from the human gut.</title>
        <authorList>
            <person name="Zhou H.-W."/>
            <person name="Chen X.-J."/>
        </authorList>
    </citation>
    <scope>NUCLEOTIDE SEQUENCE [LARGE SCALE GENOMIC DNA]</scope>
    <source>
        <strain evidence="5 6">ZHW00191</strain>
    </source>
</reference>